<dbReference type="Proteomes" id="UP000321534">
    <property type="component" value="Unassembled WGS sequence"/>
</dbReference>
<evidence type="ECO:0000256" key="6">
    <source>
        <dbReference type="ARBA" id="ARBA00023026"/>
    </source>
</evidence>
<reference evidence="8 9" key="1">
    <citation type="submission" date="2019-07" db="EMBL/GenBank/DDBJ databases">
        <title>Whole genome shotgun sequence of Terrabacter aerolatus NBRC 106305.</title>
        <authorList>
            <person name="Hosoyama A."/>
            <person name="Uohara A."/>
            <person name="Ohji S."/>
            <person name="Ichikawa N."/>
        </authorList>
    </citation>
    <scope>NUCLEOTIDE SEQUENCE [LARGE SCALE GENOMIC DNA]</scope>
    <source>
        <strain evidence="8 9">NBRC 106305</strain>
    </source>
</reference>
<evidence type="ECO:0000313" key="8">
    <source>
        <dbReference type="EMBL" id="GEO29422.1"/>
    </source>
</evidence>
<keyword evidence="5" id="KW-0378">Hydrolase</keyword>
<dbReference type="PANTHER" id="PTHR31956">
    <property type="entry name" value="NON-SPECIFIC PHOSPHOLIPASE C4-RELATED"/>
    <property type="match status" value="1"/>
</dbReference>
<dbReference type="Gene3D" id="3.40.720.10">
    <property type="entry name" value="Alkaline Phosphatase, subunit A"/>
    <property type="match status" value="2"/>
</dbReference>
<comment type="subcellular location">
    <subcellularLocation>
        <location evidence="1">Secreted</location>
        <location evidence="1">Cell wall</location>
    </subcellularLocation>
</comment>
<dbReference type="PROSITE" id="PS51318">
    <property type="entry name" value="TAT"/>
    <property type="match status" value="1"/>
</dbReference>
<comment type="catalytic activity">
    <reaction evidence="7">
        <text>a 1,2-diacyl-sn-glycero-3-phosphocholine + H2O = phosphocholine + a 1,2-diacyl-sn-glycerol + H(+)</text>
        <dbReference type="Rhea" id="RHEA:10604"/>
        <dbReference type="ChEBI" id="CHEBI:15377"/>
        <dbReference type="ChEBI" id="CHEBI:15378"/>
        <dbReference type="ChEBI" id="CHEBI:17815"/>
        <dbReference type="ChEBI" id="CHEBI:57643"/>
        <dbReference type="ChEBI" id="CHEBI:295975"/>
        <dbReference type="EC" id="3.1.4.3"/>
    </reaction>
    <physiologicalReaction direction="left-to-right" evidence="7">
        <dbReference type="Rhea" id="RHEA:10605"/>
    </physiologicalReaction>
</comment>
<dbReference type="PANTHER" id="PTHR31956:SF1">
    <property type="entry name" value="NON-SPECIFIC PHOSPHOLIPASE C1"/>
    <property type="match status" value="1"/>
</dbReference>
<dbReference type="AlphaFoldDB" id="A0A512CYY3"/>
<evidence type="ECO:0000256" key="5">
    <source>
        <dbReference type="ARBA" id="ARBA00022801"/>
    </source>
</evidence>
<gene>
    <name evidence="8" type="ORF">TAE01_12320</name>
</gene>
<dbReference type="GO" id="GO:0034480">
    <property type="term" value="F:phosphatidylcholine phospholipase C activity"/>
    <property type="evidence" value="ECO:0007669"/>
    <property type="project" value="UniProtKB-EC"/>
</dbReference>
<dbReference type="InterPro" id="IPR017850">
    <property type="entry name" value="Alkaline_phosphatase_core_sf"/>
</dbReference>
<dbReference type="EMBL" id="BJYX01000004">
    <property type="protein sequence ID" value="GEO29422.1"/>
    <property type="molecule type" value="Genomic_DNA"/>
</dbReference>
<dbReference type="InterPro" id="IPR019546">
    <property type="entry name" value="TAT_signal_bac_arc"/>
</dbReference>
<dbReference type="OrthoDB" id="4181857at2"/>
<comment type="similarity">
    <text evidence="2">Belongs to the bacterial phospholipase C family.</text>
</comment>
<dbReference type="RefSeq" id="WP_147064543.1">
    <property type="nucleotide sequence ID" value="NZ_BAAARO010000023.1"/>
</dbReference>
<keyword evidence="4" id="KW-0964">Secreted</keyword>
<evidence type="ECO:0000313" key="9">
    <source>
        <dbReference type="Proteomes" id="UP000321534"/>
    </source>
</evidence>
<keyword evidence="4" id="KW-0134">Cell wall</keyword>
<dbReference type="Pfam" id="PF04185">
    <property type="entry name" value="Phosphoesterase"/>
    <property type="match status" value="1"/>
</dbReference>
<keyword evidence="6" id="KW-0843">Virulence</keyword>
<evidence type="ECO:0000256" key="2">
    <source>
        <dbReference type="ARBA" id="ARBA00009717"/>
    </source>
</evidence>
<dbReference type="NCBIfam" id="TIGR01409">
    <property type="entry name" value="TAT_signal_seq"/>
    <property type="match status" value="1"/>
</dbReference>
<comment type="caution">
    <text evidence="8">The sequence shown here is derived from an EMBL/GenBank/DDBJ whole genome shotgun (WGS) entry which is preliminary data.</text>
</comment>
<keyword evidence="9" id="KW-1185">Reference proteome</keyword>
<sequence length="423" mass="45589">MTRRQLLGGAAAGGALAFTGGASVAVPEHADAAVPLPSPGSSGIDHVVVVMMENRSFDHFMGWLPGADGKQAGLTYVDRYGVARATHHLTEYASCGHNDPDHSQEGGLIQLNGGKADGWLRAGEDDQLPIGYYEQADLAFLGQAAPRWTMCDGYFSAVMAETYPNRLYLHAAQTDRIHNSTTTSTLPTIWDRLAAAGRTGRYYFSDVPFLALWGTKYVPIAKPFATFLTDAAAGTLPDVSFIDPRFEDEGSGSSSDDHPHADIRAGEQFLNQVYDAVTSSPSWERTLLVVTFDEWGGFFDHVAPGTAPDTSASTSLRGFRVPALVVSPRARRGFVAHNTYDHTSVLKMIEWRWGLAPLTPRDSAARNIAEVLDFSTPPDLSAPRFTVPPFTAAVCAPAAVSGPEESEWTQLKTKATADGWSLP</sequence>
<dbReference type="EC" id="3.1.4.3" evidence="3"/>
<evidence type="ECO:0000256" key="1">
    <source>
        <dbReference type="ARBA" id="ARBA00004191"/>
    </source>
</evidence>
<dbReference type="CDD" id="cd16013">
    <property type="entry name" value="AcpA"/>
    <property type="match status" value="1"/>
</dbReference>
<evidence type="ECO:0000256" key="7">
    <source>
        <dbReference type="ARBA" id="ARBA00048421"/>
    </source>
</evidence>
<protein>
    <recommendedName>
        <fullName evidence="3">phospholipase C</fullName>
        <ecNumber evidence="3">3.1.4.3</ecNumber>
    </recommendedName>
</protein>
<proteinExistence type="inferred from homology"/>
<evidence type="ECO:0000256" key="4">
    <source>
        <dbReference type="ARBA" id="ARBA00022512"/>
    </source>
</evidence>
<dbReference type="InterPro" id="IPR007312">
    <property type="entry name" value="Phosphoesterase"/>
</dbReference>
<name>A0A512CYY3_9MICO</name>
<organism evidence="8 9">
    <name type="scientific">Terrabacter aerolatus</name>
    <dbReference type="NCBI Taxonomy" id="422442"/>
    <lineage>
        <taxon>Bacteria</taxon>
        <taxon>Bacillati</taxon>
        <taxon>Actinomycetota</taxon>
        <taxon>Actinomycetes</taxon>
        <taxon>Micrococcales</taxon>
        <taxon>Intrasporangiaceae</taxon>
        <taxon>Terrabacter</taxon>
    </lineage>
</organism>
<evidence type="ECO:0000256" key="3">
    <source>
        <dbReference type="ARBA" id="ARBA00012018"/>
    </source>
</evidence>
<dbReference type="InterPro" id="IPR006311">
    <property type="entry name" value="TAT_signal"/>
</dbReference>
<accession>A0A512CYY3</accession>